<comment type="caution">
    <text evidence="8">The sequence shown here is derived from an EMBL/GenBank/DDBJ whole genome shotgun (WGS) entry which is preliminary data.</text>
</comment>
<comment type="pathway">
    <text evidence="7">Metabolic intermediate biosynthesis; chorismate biosynthesis; chorismate from D-erythrose 4-phosphate and phosphoenolpyruvate: step 5/7.</text>
</comment>
<dbReference type="GO" id="GO:0004765">
    <property type="term" value="F:shikimate kinase activity"/>
    <property type="evidence" value="ECO:0007669"/>
    <property type="project" value="UniProtKB-UniRule"/>
</dbReference>
<keyword evidence="4 7" id="KW-0418">Kinase</keyword>
<evidence type="ECO:0000256" key="5">
    <source>
        <dbReference type="ARBA" id="ARBA00022840"/>
    </source>
</evidence>
<organism evidence="8 9">
    <name type="scientific">Candidatus Caccousia avicola</name>
    <dbReference type="NCBI Taxonomy" id="2840721"/>
    <lineage>
        <taxon>Bacteria</taxon>
        <taxon>Bacillati</taxon>
        <taxon>Bacillota</taxon>
        <taxon>Clostridia</taxon>
        <taxon>Eubacteriales</taxon>
        <taxon>Oscillospiraceae</taxon>
        <taxon>Oscillospiraceae incertae sedis</taxon>
        <taxon>Candidatus Caccousia</taxon>
    </lineage>
</organism>
<comment type="caution">
    <text evidence="7">Lacks conserved residue(s) required for the propagation of feature annotation.</text>
</comment>
<name>A0A9D1AN39_9FIRM</name>
<feature type="binding site" evidence="7">
    <location>
        <begin position="14"/>
        <end position="19"/>
    </location>
    <ligand>
        <name>ATP</name>
        <dbReference type="ChEBI" id="CHEBI:30616"/>
    </ligand>
</feature>
<dbReference type="InterPro" id="IPR031322">
    <property type="entry name" value="Shikimate/glucono_kinase"/>
</dbReference>
<keyword evidence="2 7" id="KW-0808">Transferase</keyword>
<sequence length="179" mass="19269">MEEKRNLILCGFMGCGKSTVGPLLAGMSGRRFVDMDSYIESQAGKSVSAIFAEEGEAHFRALEKEACKALSHEQGLVIASGGGTLIQKGNDEILRETGVIVLLDVPFDTLLERLKGDTSRPLLQKPDRGAVIQSLLAERLPIYRAVSDYVIPAQESPEAVARRILSALGETPCTALPTI</sequence>
<feature type="binding site" evidence="7">
    <location>
        <position position="60"/>
    </location>
    <ligand>
        <name>substrate</name>
    </ligand>
</feature>
<reference evidence="8" key="2">
    <citation type="journal article" date="2021" name="PeerJ">
        <title>Extensive microbial diversity within the chicken gut microbiome revealed by metagenomics and culture.</title>
        <authorList>
            <person name="Gilroy R."/>
            <person name="Ravi A."/>
            <person name="Getino M."/>
            <person name="Pursley I."/>
            <person name="Horton D.L."/>
            <person name="Alikhan N.F."/>
            <person name="Baker D."/>
            <person name="Gharbi K."/>
            <person name="Hall N."/>
            <person name="Watson M."/>
            <person name="Adriaenssens E.M."/>
            <person name="Foster-Nyarko E."/>
            <person name="Jarju S."/>
            <person name="Secka A."/>
            <person name="Antonio M."/>
            <person name="Oren A."/>
            <person name="Chaudhuri R.R."/>
            <person name="La Ragione R."/>
            <person name="Hildebrand F."/>
            <person name="Pallen M.J."/>
        </authorList>
    </citation>
    <scope>NUCLEOTIDE SEQUENCE</scope>
    <source>
        <strain evidence="8">ChiSxjej1B13-7958</strain>
    </source>
</reference>
<feature type="binding site" evidence="7">
    <location>
        <position position="82"/>
    </location>
    <ligand>
        <name>substrate</name>
    </ligand>
</feature>
<dbReference type="HAMAP" id="MF_00109">
    <property type="entry name" value="Shikimate_kinase"/>
    <property type="match status" value="1"/>
</dbReference>
<keyword evidence="3 7" id="KW-0547">Nucleotide-binding</keyword>
<dbReference type="AlphaFoldDB" id="A0A9D1AN39"/>
<dbReference type="GO" id="GO:0000287">
    <property type="term" value="F:magnesium ion binding"/>
    <property type="evidence" value="ECO:0007669"/>
    <property type="project" value="UniProtKB-UniRule"/>
</dbReference>
<evidence type="ECO:0000256" key="7">
    <source>
        <dbReference type="HAMAP-Rule" id="MF_00109"/>
    </source>
</evidence>
<feature type="binding site" evidence="7">
    <location>
        <position position="139"/>
    </location>
    <ligand>
        <name>substrate</name>
    </ligand>
</feature>
<dbReference type="CDD" id="cd00464">
    <property type="entry name" value="SK"/>
    <property type="match status" value="1"/>
</dbReference>
<feature type="binding site" evidence="7">
    <location>
        <position position="120"/>
    </location>
    <ligand>
        <name>ATP</name>
        <dbReference type="ChEBI" id="CHEBI:30616"/>
    </ligand>
</feature>
<dbReference type="GO" id="GO:0009423">
    <property type="term" value="P:chorismate biosynthetic process"/>
    <property type="evidence" value="ECO:0007669"/>
    <property type="project" value="UniProtKB-UniRule"/>
</dbReference>
<comment type="subcellular location">
    <subcellularLocation>
        <location evidence="7">Cytoplasm</location>
    </subcellularLocation>
</comment>
<gene>
    <name evidence="7" type="primary">aroK</name>
    <name evidence="8" type="ORF">IAB89_05375</name>
</gene>
<dbReference type="PRINTS" id="PR01100">
    <property type="entry name" value="SHIKIMTKNASE"/>
</dbReference>
<dbReference type="Pfam" id="PF01202">
    <property type="entry name" value="SKI"/>
    <property type="match status" value="1"/>
</dbReference>
<comment type="subunit">
    <text evidence="7">Monomer.</text>
</comment>
<dbReference type="GO" id="GO:0005829">
    <property type="term" value="C:cytosol"/>
    <property type="evidence" value="ECO:0007669"/>
    <property type="project" value="TreeGrafter"/>
</dbReference>
<dbReference type="GO" id="GO:0009073">
    <property type="term" value="P:aromatic amino acid family biosynthetic process"/>
    <property type="evidence" value="ECO:0007669"/>
    <property type="project" value="UniProtKB-KW"/>
</dbReference>
<feature type="binding site" evidence="7">
    <location>
        <position position="36"/>
    </location>
    <ligand>
        <name>substrate</name>
    </ligand>
</feature>
<evidence type="ECO:0000313" key="8">
    <source>
        <dbReference type="EMBL" id="HIR47075.1"/>
    </source>
</evidence>
<evidence type="ECO:0000256" key="2">
    <source>
        <dbReference type="ARBA" id="ARBA00022679"/>
    </source>
</evidence>
<keyword evidence="7" id="KW-0460">Magnesium</keyword>
<evidence type="ECO:0000256" key="6">
    <source>
        <dbReference type="ARBA" id="ARBA00023141"/>
    </source>
</evidence>
<dbReference type="EC" id="2.7.1.71" evidence="7"/>
<dbReference type="EMBL" id="DVGZ01000052">
    <property type="protein sequence ID" value="HIR47075.1"/>
    <property type="molecule type" value="Genomic_DNA"/>
</dbReference>
<reference evidence="8" key="1">
    <citation type="submission" date="2020-10" db="EMBL/GenBank/DDBJ databases">
        <authorList>
            <person name="Gilroy R."/>
        </authorList>
    </citation>
    <scope>NUCLEOTIDE SEQUENCE</scope>
    <source>
        <strain evidence="8">ChiSxjej1B13-7958</strain>
    </source>
</reference>
<evidence type="ECO:0000256" key="1">
    <source>
        <dbReference type="ARBA" id="ARBA00022605"/>
    </source>
</evidence>
<dbReference type="GO" id="GO:0008652">
    <property type="term" value="P:amino acid biosynthetic process"/>
    <property type="evidence" value="ECO:0007669"/>
    <property type="project" value="UniProtKB-KW"/>
</dbReference>
<dbReference type="Proteomes" id="UP000824242">
    <property type="component" value="Unassembled WGS sequence"/>
</dbReference>
<comment type="function">
    <text evidence="7">Catalyzes the specific phosphorylation of the 3-hydroxyl group of shikimic acid using ATP as a cosubstrate.</text>
</comment>
<keyword evidence="7" id="KW-0479">Metal-binding</keyword>
<feature type="binding site" evidence="7">
    <location>
        <position position="18"/>
    </location>
    <ligand>
        <name>Mg(2+)</name>
        <dbReference type="ChEBI" id="CHEBI:18420"/>
    </ligand>
</feature>
<evidence type="ECO:0000256" key="3">
    <source>
        <dbReference type="ARBA" id="ARBA00022741"/>
    </source>
</evidence>
<keyword evidence="6 7" id="KW-0057">Aromatic amino acid biosynthesis</keyword>
<protein>
    <recommendedName>
        <fullName evidence="7">Shikimate kinase</fullName>
        <shortName evidence="7">SK</shortName>
        <ecNumber evidence="7">2.7.1.71</ecNumber>
    </recommendedName>
</protein>
<evidence type="ECO:0000256" key="4">
    <source>
        <dbReference type="ARBA" id="ARBA00022777"/>
    </source>
</evidence>
<keyword evidence="5 7" id="KW-0067">ATP-binding</keyword>
<dbReference type="Gene3D" id="3.40.50.300">
    <property type="entry name" value="P-loop containing nucleotide triphosphate hydrolases"/>
    <property type="match status" value="1"/>
</dbReference>
<evidence type="ECO:0000313" key="9">
    <source>
        <dbReference type="Proteomes" id="UP000824242"/>
    </source>
</evidence>
<accession>A0A9D1AN39</accession>
<comment type="catalytic activity">
    <reaction evidence="7">
        <text>shikimate + ATP = 3-phosphoshikimate + ADP + H(+)</text>
        <dbReference type="Rhea" id="RHEA:13121"/>
        <dbReference type="ChEBI" id="CHEBI:15378"/>
        <dbReference type="ChEBI" id="CHEBI:30616"/>
        <dbReference type="ChEBI" id="CHEBI:36208"/>
        <dbReference type="ChEBI" id="CHEBI:145989"/>
        <dbReference type="ChEBI" id="CHEBI:456216"/>
        <dbReference type="EC" id="2.7.1.71"/>
    </reaction>
</comment>
<dbReference type="SUPFAM" id="SSF52540">
    <property type="entry name" value="P-loop containing nucleoside triphosphate hydrolases"/>
    <property type="match status" value="1"/>
</dbReference>
<dbReference type="PANTHER" id="PTHR21087:SF16">
    <property type="entry name" value="SHIKIMATE KINASE 1, CHLOROPLASTIC"/>
    <property type="match status" value="1"/>
</dbReference>
<keyword evidence="1 7" id="KW-0028">Amino-acid biosynthesis</keyword>
<comment type="similarity">
    <text evidence="7">Belongs to the shikimate kinase family.</text>
</comment>
<keyword evidence="7" id="KW-0963">Cytoplasm</keyword>
<dbReference type="GO" id="GO:0005524">
    <property type="term" value="F:ATP binding"/>
    <property type="evidence" value="ECO:0007669"/>
    <property type="project" value="UniProtKB-UniRule"/>
</dbReference>
<dbReference type="PANTHER" id="PTHR21087">
    <property type="entry name" value="SHIKIMATE KINASE"/>
    <property type="match status" value="1"/>
</dbReference>
<dbReference type="InterPro" id="IPR000623">
    <property type="entry name" value="Shikimate_kinase/TSH1"/>
</dbReference>
<proteinExistence type="inferred from homology"/>
<comment type="cofactor">
    <cofactor evidence="7">
        <name>Mg(2+)</name>
        <dbReference type="ChEBI" id="CHEBI:18420"/>
    </cofactor>
    <text evidence="7">Binds 1 Mg(2+) ion per subunit.</text>
</comment>
<dbReference type="InterPro" id="IPR027417">
    <property type="entry name" value="P-loop_NTPase"/>
</dbReference>